<dbReference type="AlphaFoldDB" id="A0A3L9MCM3"/>
<dbReference type="RefSeq" id="WP_121934428.1">
    <property type="nucleotide sequence ID" value="NZ_RDOJ01000007.1"/>
</dbReference>
<dbReference type="Pfam" id="PF04023">
    <property type="entry name" value="FeoA"/>
    <property type="match status" value="1"/>
</dbReference>
<dbReference type="SMART" id="SM00899">
    <property type="entry name" value="FeoA"/>
    <property type="match status" value="1"/>
</dbReference>
<sequence length="77" mass="8300">MSKTLKDLKVGDLATISGFTSEDVPAKLYEMGFTPGTELQVKNKAPFGGPICISIMSNKSLLAIRKAEASQILIEKK</sequence>
<evidence type="ECO:0000313" key="3">
    <source>
        <dbReference type="EMBL" id="RLZ10482.1"/>
    </source>
</evidence>
<evidence type="ECO:0000256" key="1">
    <source>
        <dbReference type="ARBA" id="ARBA00023004"/>
    </source>
</evidence>
<keyword evidence="4" id="KW-1185">Reference proteome</keyword>
<dbReference type="InterPro" id="IPR038157">
    <property type="entry name" value="FeoA_core_dom"/>
</dbReference>
<comment type="caution">
    <text evidence="3">The sequence shown here is derived from an EMBL/GenBank/DDBJ whole genome shotgun (WGS) entry which is preliminary data.</text>
</comment>
<evidence type="ECO:0000313" key="4">
    <source>
        <dbReference type="Proteomes" id="UP000275348"/>
    </source>
</evidence>
<dbReference type="OrthoDB" id="9811076at2"/>
<proteinExistence type="predicted"/>
<dbReference type="InterPro" id="IPR007167">
    <property type="entry name" value="Fe-transptr_FeoA-like"/>
</dbReference>
<feature type="domain" description="Ferrous iron transporter FeoA-like" evidence="2">
    <location>
        <begin position="3"/>
        <end position="76"/>
    </location>
</feature>
<evidence type="ECO:0000259" key="2">
    <source>
        <dbReference type="SMART" id="SM00899"/>
    </source>
</evidence>
<dbReference type="EMBL" id="RDOJ01000007">
    <property type="protein sequence ID" value="RLZ10482.1"/>
    <property type="molecule type" value="Genomic_DNA"/>
</dbReference>
<dbReference type="InterPro" id="IPR052713">
    <property type="entry name" value="FeoA"/>
</dbReference>
<name>A0A3L9MCM3_9FLAO</name>
<dbReference type="InterPro" id="IPR008988">
    <property type="entry name" value="Transcriptional_repressor_C"/>
</dbReference>
<protein>
    <submittedName>
        <fullName evidence="3">Ferrous iron transport protein A</fullName>
    </submittedName>
</protein>
<dbReference type="PANTHER" id="PTHR42954:SF2">
    <property type="entry name" value="FE(2+) TRANSPORT PROTEIN A"/>
    <property type="match status" value="1"/>
</dbReference>
<dbReference type="SUPFAM" id="SSF50037">
    <property type="entry name" value="C-terminal domain of transcriptional repressors"/>
    <property type="match status" value="1"/>
</dbReference>
<reference evidence="3 4" key="1">
    <citation type="submission" date="2018-10" db="EMBL/GenBank/DDBJ databases">
        <authorList>
            <person name="Chen X."/>
        </authorList>
    </citation>
    <scope>NUCLEOTIDE SEQUENCE [LARGE SCALE GENOMIC DNA]</scope>
    <source>
        <strain evidence="3 4">YIM 102668</strain>
    </source>
</reference>
<dbReference type="PANTHER" id="PTHR42954">
    <property type="entry name" value="FE(2+) TRANSPORT PROTEIN A"/>
    <property type="match status" value="1"/>
</dbReference>
<dbReference type="GO" id="GO:0046914">
    <property type="term" value="F:transition metal ion binding"/>
    <property type="evidence" value="ECO:0007669"/>
    <property type="project" value="InterPro"/>
</dbReference>
<gene>
    <name evidence="3" type="ORF">EAH69_06740</name>
</gene>
<dbReference type="Proteomes" id="UP000275348">
    <property type="component" value="Unassembled WGS sequence"/>
</dbReference>
<keyword evidence="1" id="KW-0408">Iron</keyword>
<accession>A0A3L9MCM3</accession>
<dbReference type="Gene3D" id="2.30.30.90">
    <property type="match status" value="1"/>
</dbReference>
<organism evidence="3 4">
    <name type="scientific">Faecalibacter macacae</name>
    <dbReference type="NCBI Taxonomy" id="1859289"/>
    <lineage>
        <taxon>Bacteria</taxon>
        <taxon>Pseudomonadati</taxon>
        <taxon>Bacteroidota</taxon>
        <taxon>Flavobacteriia</taxon>
        <taxon>Flavobacteriales</taxon>
        <taxon>Weeksellaceae</taxon>
        <taxon>Faecalibacter</taxon>
    </lineage>
</organism>